<sequence length="457" mass="51492">MTKNFRFFFILSFLVTTFAGTLLKAQLKQGQLVDGIAAVIGNEIVLESDIEEYINMSKQQGSPVGDKCEIIESIIHNKLLLFHAKKDTLIQNRSKELKADADNRFQQMLSGFPSEKDMLNAYKFRTAYEFKAAIEKISSEQYYQGEKYKLITKGVDITPSEVSAFYDAYKTQLPQVNDEVKLSRIIMYPKLTDAHKQEIIDKLKKIKAAIQGGESFENQARIYSEDPGSASNGGLINNVAKGMMVKPFEAAALNLQEGEISDPVETEYGYHIIQLIKKSGKIYDVRHILIASTPNAEEIKAAKNELQKVKAQIVDGTISFKDAALKYSDDKSTKFNAGVMTGQDGSDNLEKTKMDPVDAYQIAGLNKGDITEPYEIEEGQSKKKAIELIQVNDIVPAHTLDITTDYERIKSIALNQKKGNIVDQWIKSKLPDTFISINNRYKDCKFKTDWKRESLMK</sequence>
<dbReference type="KEGG" id="eao:BD94_1286"/>
<dbReference type="InterPro" id="IPR050245">
    <property type="entry name" value="PrsA_foldase"/>
</dbReference>
<keyword evidence="1" id="KW-0697">Rotamase</keyword>
<protein>
    <submittedName>
        <fullName evidence="3">Survival protein SurA (Peptidyl-prolyl cis-trans isomerase SurA)</fullName>
    </submittedName>
</protein>
<reference evidence="3" key="2">
    <citation type="journal article" date="2015" name="Genome Biol. Evol.">
        <title>Complete Genome Sequence and Transcriptomic Analysis of the Novel Pathogen Elizabethkingia anophelis in Response to Oxidative Stress.</title>
        <authorList>
            <person name="Li Y."/>
            <person name="Liu Y."/>
            <person name="Chew S.C."/>
            <person name="Tay M."/>
            <person name="Salido M.M."/>
            <person name="Teo J."/>
            <person name="Lauro F.M."/>
            <person name="Givskov M."/>
            <person name="Yang L."/>
        </authorList>
    </citation>
    <scope>NUCLEOTIDE SEQUENCE</scope>
    <source>
        <strain evidence="3">NUHP1</strain>
    </source>
</reference>
<dbReference type="PANTHER" id="PTHR47245:SF2">
    <property type="entry name" value="PEPTIDYL-PROLYL CIS-TRANS ISOMERASE HP_0175-RELATED"/>
    <property type="match status" value="1"/>
</dbReference>
<evidence type="ECO:0000256" key="1">
    <source>
        <dbReference type="PROSITE-ProRule" id="PRU00278"/>
    </source>
</evidence>
<dbReference type="InterPro" id="IPR027304">
    <property type="entry name" value="Trigger_fact/SurA_dom_sf"/>
</dbReference>
<dbReference type="Pfam" id="PF00639">
    <property type="entry name" value="Rotamase"/>
    <property type="match status" value="2"/>
</dbReference>
<evidence type="ECO:0000313" key="4">
    <source>
        <dbReference type="Proteomes" id="UP000028933"/>
    </source>
</evidence>
<organism evidence="3 4">
    <name type="scientific">Elizabethkingia anophelis NUHP1</name>
    <dbReference type="NCBI Taxonomy" id="1338011"/>
    <lineage>
        <taxon>Bacteria</taxon>
        <taxon>Pseudomonadati</taxon>
        <taxon>Bacteroidota</taxon>
        <taxon>Flavobacteriia</taxon>
        <taxon>Flavobacteriales</taxon>
        <taxon>Weeksellaceae</taxon>
        <taxon>Elizabethkingia</taxon>
    </lineage>
</organism>
<feature type="domain" description="PpiC" evidence="2">
    <location>
        <begin position="177"/>
        <end position="277"/>
    </location>
</feature>
<dbReference type="SUPFAM" id="SSF54534">
    <property type="entry name" value="FKBP-like"/>
    <property type="match status" value="2"/>
</dbReference>
<dbReference type="EMBL" id="CP007547">
    <property type="protein sequence ID" value="AIL45061.1"/>
    <property type="molecule type" value="Genomic_DNA"/>
</dbReference>
<evidence type="ECO:0000313" key="3">
    <source>
        <dbReference type="EMBL" id="AIL45061.1"/>
    </source>
</evidence>
<proteinExistence type="predicted"/>
<evidence type="ECO:0000259" key="2">
    <source>
        <dbReference type="PROSITE" id="PS50198"/>
    </source>
</evidence>
<dbReference type="SUPFAM" id="SSF109998">
    <property type="entry name" value="Triger factor/SurA peptide-binding domain-like"/>
    <property type="match status" value="1"/>
</dbReference>
<gene>
    <name evidence="3" type="ORF">BD94_1286</name>
</gene>
<name>A0A077EBZ7_9FLAO</name>
<dbReference type="Proteomes" id="UP000028933">
    <property type="component" value="Chromosome"/>
</dbReference>
<dbReference type="GO" id="GO:0003755">
    <property type="term" value="F:peptidyl-prolyl cis-trans isomerase activity"/>
    <property type="evidence" value="ECO:0007669"/>
    <property type="project" value="UniProtKB-KW"/>
</dbReference>
<dbReference type="AlphaFoldDB" id="A0A077EBZ7"/>
<dbReference type="HOGENOM" id="CLU_034646_13_0_10"/>
<keyword evidence="1 3" id="KW-0413">Isomerase</keyword>
<dbReference type="RefSeq" id="WP_024565098.1">
    <property type="nucleotide sequence ID" value="NZ_CP007547.1"/>
</dbReference>
<reference evidence="3" key="1">
    <citation type="journal article" date="2013" name="Lancet">
        <title>First case of E anophelis outbreak in an intensive-care unit.</title>
        <authorList>
            <person name="Teo J."/>
            <person name="Tan S.Y."/>
            <person name="Tay M."/>
            <person name="Ding Y."/>
            <person name="Kjelleberg S."/>
            <person name="Givskov M."/>
            <person name="Lin R.T."/>
            <person name="Yang L."/>
        </authorList>
    </citation>
    <scope>NUCLEOTIDE SEQUENCE [LARGE SCALE GENOMIC DNA]</scope>
    <source>
        <strain evidence="3">NUHP1</strain>
    </source>
</reference>
<dbReference type="PANTHER" id="PTHR47245">
    <property type="entry name" value="PEPTIDYLPROLYL ISOMERASE"/>
    <property type="match status" value="1"/>
</dbReference>
<dbReference type="PROSITE" id="PS50198">
    <property type="entry name" value="PPIC_PPIASE_2"/>
    <property type="match status" value="2"/>
</dbReference>
<dbReference type="InterPro" id="IPR046357">
    <property type="entry name" value="PPIase_dom_sf"/>
</dbReference>
<accession>A0A077EBZ7</accession>
<dbReference type="Gene3D" id="3.10.50.40">
    <property type="match status" value="2"/>
</dbReference>
<dbReference type="STRING" id="1338011.BD94_1286"/>
<feature type="domain" description="PpiC" evidence="2">
    <location>
        <begin position="280"/>
        <end position="379"/>
    </location>
</feature>
<dbReference type="eggNOG" id="COG0760">
    <property type="taxonomic scope" value="Bacteria"/>
</dbReference>
<dbReference type="InterPro" id="IPR000297">
    <property type="entry name" value="PPIase_PpiC"/>
</dbReference>